<dbReference type="PROSITE" id="PS50237">
    <property type="entry name" value="HECT"/>
    <property type="match status" value="1"/>
</dbReference>
<keyword evidence="9" id="KW-1185">Reference proteome</keyword>
<keyword evidence="3" id="KW-0808">Transferase</keyword>
<dbReference type="EMBL" id="KI546083">
    <property type="protein sequence ID" value="EST46187.1"/>
    <property type="molecule type" value="Genomic_DNA"/>
</dbReference>
<dbReference type="SUPFAM" id="SSF56204">
    <property type="entry name" value="Hect, E3 ligase catalytic domain"/>
    <property type="match status" value="1"/>
</dbReference>
<dbReference type="VEuPathDB" id="GiardiaDB:SS50377_23450"/>
<dbReference type="OrthoDB" id="8068875at2759"/>
<dbReference type="AlphaFoldDB" id="V6LNF0"/>
<comment type="catalytic activity">
    <reaction evidence="1">
        <text>S-ubiquitinyl-[E2 ubiquitin-conjugating enzyme]-L-cysteine + [acceptor protein]-L-lysine = [E2 ubiquitin-conjugating enzyme]-L-cysteine + N(6)-ubiquitinyl-[acceptor protein]-L-lysine.</text>
        <dbReference type="EC" id="2.3.2.26"/>
    </reaction>
</comment>
<evidence type="ECO:0000313" key="9">
    <source>
        <dbReference type="Proteomes" id="UP000018208"/>
    </source>
</evidence>
<name>V6LNF0_9EUKA</name>
<proteinExistence type="predicted"/>
<dbReference type="Gene3D" id="3.90.1750.10">
    <property type="entry name" value="Hect, E3 ligase catalytic domains"/>
    <property type="match status" value="1"/>
</dbReference>
<sequence length="643" mass="74236">MARPTIAIQVEITLKQLNLNPQTWFTLDMAMKISFFLSKQKITLSQAIHKSANCAEIIITKLSNDLKPLFNLYKFSSYDSPDLPVTEIYQIQSQQPRAQILDNLHILTPETLLLTLDSFNCYLSIPDMEFAIAKFTDFRALKTDNLRLISSFYNRLFSIKLERKDPEIFDFLSRVLAPAQRLLLLKIQPPRVPFFASYKKQHASSYYAKHVEEQDLQPPERRDQFDKVKEIVKKNKSTEINAFDYVGLASLSELQVMLRQEPFRHIDSKNMVVNVSRERILIDYISFIIAVAGSLEHAGTAARQDFRVKFEGEKGADGGGLKNEFIYIGIQEIFKRDFCMFKTYDNQAVWIDNFSVLQEEDLKRQFTYFGLFLGVALLNGICIGDRLPPFFYKLLLKEQTVLYDKVDIRTLNDLFKVEYSDLLALDEELLTNLLNLQTLRNQGTDISDLCLNFSVTSDVFDWQVTKDLTDNGAKTSVTNENLDEYIHQRIYFEILQQQAIINYIRIGFTQVIPIFKQTNLLPFQLEQILGGKSATDLTQLQQITKYSEPFNKNHSTIKMFWVLIHSLPQKDKENFLLFVFSTHRVPINGFCRFTIECSGDSLTGYPTAHTCGNVLCLPAYKDENVLREKLTFALENYLGFGIV</sequence>
<dbReference type="Pfam" id="PF00632">
    <property type="entry name" value="HECT"/>
    <property type="match status" value="1"/>
</dbReference>
<dbReference type="InterPro" id="IPR000569">
    <property type="entry name" value="HECT_dom"/>
</dbReference>
<evidence type="ECO:0000313" key="8">
    <source>
        <dbReference type="EMBL" id="KAH0573516.1"/>
    </source>
</evidence>
<keyword evidence="7" id="KW-0436">Ligase</keyword>
<accession>V6LNF0</accession>
<dbReference type="GO" id="GO:0061630">
    <property type="term" value="F:ubiquitin protein ligase activity"/>
    <property type="evidence" value="ECO:0007669"/>
    <property type="project" value="UniProtKB-EC"/>
</dbReference>
<dbReference type="Gene3D" id="3.30.2410.10">
    <property type="entry name" value="Hect, E3 ligase catalytic domain"/>
    <property type="match status" value="1"/>
</dbReference>
<protein>
    <recommendedName>
        <fullName evidence="2">HECT-type E3 ubiquitin transferase</fullName>
        <ecNumber evidence="2">2.3.2.26</ecNumber>
    </recommendedName>
</protein>
<dbReference type="PANTHER" id="PTHR45700">
    <property type="entry name" value="UBIQUITIN-PROTEIN LIGASE E3C"/>
    <property type="match status" value="1"/>
</dbReference>
<feature type="domain" description="HECT" evidence="6">
    <location>
        <begin position="297"/>
        <end position="643"/>
    </location>
</feature>
<dbReference type="SMART" id="SM00119">
    <property type="entry name" value="HECTc"/>
    <property type="match status" value="1"/>
</dbReference>
<reference evidence="7 8" key="1">
    <citation type="journal article" date="2014" name="PLoS Genet.">
        <title>The Genome of Spironucleus salmonicida Highlights a Fish Pathogen Adapted to Fluctuating Environments.</title>
        <authorList>
            <person name="Xu F."/>
            <person name="Jerlstrom-Hultqvist J."/>
            <person name="Einarsson E."/>
            <person name="Astvaldsson A."/>
            <person name="Svard S.G."/>
            <person name="Andersson J.O."/>
        </authorList>
    </citation>
    <scope>NUCLEOTIDE SEQUENCE</scope>
    <source>
        <strain evidence="8">ATCC 50377</strain>
    </source>
</reference>
<evidence type="ECO:0000256" key="5">
    <source>
        <dbReference type="PROSITE-ProRule" id="PRU00104"/>
    </source>
</evidence>
<evidence type="ECO:0000256" key="3">
    <source>
        <dbReference type="ARBA" id="ARBA00022679"/>
    </source>
</evidence>
<dbReference type="GO" id="GO:0016874">
    <property type="term" value="F:ligase activity"/>
    <property type="evidence" value="ECO:0007669"/>
    <property type="project" value="UniProtKB-KW"/>
</dbReference>
<evidence type="ECO:0000256" key="1">
    <source>
        <dbReference type="ARBA" id="ARBA00000885"/>
    </source>
</evidence>
<organism evidence="7">
    <name type="scientific">Spironucleus salmonicida</name>
    <dbReference type="NCBI Taxonomy" id="348837"/>
    <lineage>
        <taxon>Eukaryota</taxon>
        <taxon>Metamonada</taxon>
        <taxon>Diplomonadida</taxon>
        <taxon>Hexamitidae</taxon>
        <taxon>Hexamitinae</taxon>
        <taxon>Spironucleus</taxon>
    </lineage>
</organism>
<gene>
    <name evidence="7" type="ORF">SS50377_13782</name>
    <name evidence="8" type="ORF">SS50377_23450</name>
</gene>
<dbReference type="Proteomes" id="UP000018208">
    <property type="component" value="Unassembled WGS sequence"/>
</dbReference>
<evidence type="ECO:0000259" key="6">
    <source>
        <dbReference type="PROSITE" id="PS50237"/>
    </source>
</evidence>
<reference evidence="8" key="2">
    <citation type="submission" date="2020-12" db="EMBL/GenBank/DDBJ databases">
        <title>New Spironucleus salmonicida genome in near-complete chromosomes.</title>
        <authorList>
            <person name="Xu F."/>
            <person name="Kurt Z."/>
            <person name="Jimenez-Gonzalez A."/>
            <person name="Astvaldsson A."/>
            <person name="Andersson J.O."/>
            <person name="Svard S.G."/>
        </authorList>
    </citation>
    <scope>NUCLEOTIDE SEQUENCE</scope>
    <source>
        <strain evidence="8">ATCC 50377</strain>
    </source>
</reference>
<dbReference type="Gene3D" id="3.30.2160.10">
    <property type="entry name" value="Hect, E3 ligase catalytic domain"/>
    <property type="match status" value="1"/>
</dbReference>
<evidence type="ECO:0000313" key="7">
    <source>
        <dbReference type="EMBL" id="EST46187.1"/>
    </source>
</evidence>
<evidence type="ECO:0000256" key="2">
    <source>
        <dbReference type="ARBA" id="ARBA00012485"/>
    </source>
</evidence>
<dbReference type="GO" id="GO:0000209">
    <property type="term" value="P:protein polyubiquitination"/>
    <property type="evidence" value="ECO:0007669"/>
    <property type="project" value="InterPro"/>
</dbReference>
<evidence type="ECO:0000256" key="4">
    <source>
        <dbReference type="ARBA" id="ARBA00022786"/>
    </source>
</evidence>
<dbReference type="PANTHER" id="PTHR45700:SF2">
    <property type="entry name" value="UBIQUITIN-PROTEIN LIGASE E3C"/>
    <property type="match status" value="1"/>
</dbReference>
<dbReference type="InterPro" id="IPR035983">
    <property type="entry name" value="Hect_E3_ubiquitin_ligase"/>
</dbReference>
<dbReference type="GO" id="GO:0006511">
    <property type="term" value="P:ubiquitin-dependent protein catabolic process"/>
    <property type="evidence" value="ECO:0007669"/>
    <property type="project" value="TreeGrafter"/>
</dbReference>
<dbReference type="EC" id="2.3.2.26" evidence="2"/>
<feature type="active site" description="Glycyl thioester intermediate" evidence="5">
    <location>
        <position position="611"/>
    </location>
</feature>
<dbReference type="FunFam" id="3.30.2410.10:FF:000003">
    <property type="entry name" value="probable E3 ubiquitin-protein ligase HERC4 isoform X1"/>
    <property type="match status" value="1"/>
</dbReference>
<dbReference type="InterPro" id="IPR044611">
    <property type="entry name" value="E3A/B/C-like"/>
</dbReference>
<dbReference type="EMBL" id="AUWU02000004">
    <property type="protein sequence ID" value="KAH0573516.1"/>
    <property type="molecule type" value="Genomic_DNA"/>
</dbReference>
<keyword evidence="4 5" id="KW-0833">Ubl conjugation pathway</keyword>